<protein>
    <submittedName>
        <fullName evidence="2">Uncharacterized protein</fullName>
    </submittedName>
</protein>
<proteinExistence type="predicted"/>
<evidence type="ECO:0000313" key="3">
    <source>
        <dbReference type="Proteomes" id="UP000759131"/>
    </source>
</evidence>
<gene>
    <name evidence="2" type="ORF">OSB1V03_LOCUS20491</name>
</gene>
<dbReference type="OrthoDB" id="10521157at2759"/>
<name>A0A7R9LPC4_9ACAR</name>
<keyword evidence="3" id="KW-1185">Reference proteome</keyword>
<evidence type="ECO:0000313" key="2">
    <source>
        <dbReference type="EMBL" id="CAD7645400.1"/>
    </source>
</evidence>
<feature type="compositionally biased region" description="Basic and acidic residues" evidence="1">
    <location>
        <begin position="16"/>
        <end position="25"/>
    </location>
</feature>
<organism evidence="2">
    <name type="scientific">Medioppia subpectinata</name>
    <dbReference type="NCBI Taxonomy" id="1979941"/>
    <lineage>
        <taxon>Eukaryota</taxon>
        <taxon>Metazoa</taxon>
        <taxon>Ecdysozoa</taxon>
        <taxon>Arthropoda</taxon>
        <taxon>Chelicerata</taxon>
        <taxon>Arachnida</taxon>
        <taxon>Acari</taxon>
        <taxon>Acariformes</taxon>
        <taxon>Sarcoptiformes</taxon>
        <taxon>Oribatida</taxon>
        <taxon>Brachypylina</taxon>
        <taxon>Oppioidea</taxon>
        <taxon>Oppiidae</taxon>
        <taxon>Medioppia</taxon>
    </lineage>
</organism>
<dbReference type="EMBL" id="CAJPIZ010034013">
    <property type="protein sequence ID" value="CAG2120544.1"/>
    <property type="molecule type" value="Genomic_DNA"/>
</dbReference>
<evidence type="ECO:0000256" key="1">
    <source>
        <dbReference type="SAM" id="MobiDB-lite"/>
    </source>
</evidence>
<dbReference type="Proteomes" id="UP000759131">
    <property type="component" value="Unassembled WGS sequence"/>
</dbReference>
<feature type="non-terminal residue" evidence="2">
    <location>
        <position position="1"/>
    </location>
</feature>
<feature type="region of interest" description="Disordered" evidence="1">
    <location>
        <begin position="1"/>
        <end position="25"/>
    </location>
</feature>
<reference evidence="2" key="1">
    <citation type="submission" date="2020-11" db="EMBL/GenBank/DDBJ databases">
        <authorList>
            <person name="Tran Van P."/>
        </authorList>
    </citation>
    <scope>NUCLEOTIDE SEQUENCE</scope>
</reference>
<feature type="region of interest" description="Disordered" evidence="1">
    <location>
        <begin position="91"/>
        <end position="120"/>
    </location>
</feature>
<accession>A0A7R9LPC4</accession>
<dbReference type="EMBL" id="OC888588">
    <property type="protein sequence ID" value="CAD7645400.1"/>
    <property type="molecule type" value="Genomic_DNA"/>
</dbReference>
<sequence length="120" mass="13763">GRRGGRKNRNYINTRDYQDDRNHWERDKYTRRVDSPWNVVGRSLLKEKDIPSIGYGPFKQDRGDIADRSYDIGYVLGHEYGERMGDGIKTGIKQSFDGMTKGMGRRGGKGKGSNDDDEDE</sequence>
<dbReference type="AlphaFoldDB" id="A0A7R9LPC4"/>